<keyword evidence="3" id="KW-0813">Transport</keyword>
<dbReference type="NCBIfam" id="TIGR00688">
    <property type="entry name" value="rarD"/>
    <property type="match status" value="1"/>
</dbReference>
<dbReference type="PANTHER" id="PTHR22911:SF137">
    <property type="entry name" value="SOLUTE CARRIER FAMILY 35 MEMBER G2-RELATED"/>
    <property type="match status" value="1"/>
</dbReference>
<dbReference type="EMBL" id="SOAU01000001">
    <property type="protein sequence ID" value="TDT17471.1"/>
    <property type="molecule type" value="Genomic_DNA"/>
</dbReference>
<feature type="transmembrane region" description="Helical" evidence="8">
    <location>
        <begin position="245"/>
        <end position="265"/>
    </location>
</feature>
<comment type="subcellular location">
    <subcellularLocation>
        <location evidence="1">Cell membrane</location>
        <topology evidence="1">Multi-pass membrane protein</topology>
    </subcellularLocation>
</comment>
<dbReference type="SUPFAM" id="SSF103481">
    <property type="entry name" value="Multidrug resistance efflux transporter EmrE"/>
    <property type="match status" value="2"/>
</dbReference>
<dbReference type="PANTHER" id="PTHR22911">
    <property type="entry name" value="ACYL-MALONYL CONDENSING ENZYME-RELATED"/>
    <property type="match status" value="1"/>
</dbReference>
<feature type="domain" description="EamA" evidence="9">
    <location>
        <begin position="8"/>
        <end position="143"/>
    </location>
</feature>
<dbReference type="InterPro" id="IPR004626">
    <property type="entry name" value="RarD"/>
</dbReference>
<evidence type="ECO:0000256" key="5">
    <source>
        <dbReference type="ARBA" id="ARBA00022692"/>
    </source>
</evidence>
<dbReference type="RefSeq" id="WP_133869757.1">
    <property type="nucleotide sequence ID" value="NZ_SOAU01000001.1"/>
</dbReference>
<comment type="similarity">
    <text evidence="2">Belongs to the EamA transporter family.</text>
</comment>
<dbReference type="GO" id="GO:0005886">
    <property type="term" value="C:plasma membrane"/>
    <property type="evidence" value="ECO:0007669"/>
    <property type="project" value="UniProtKB-SubCell"/>
</dbReference>
<dbReference type="Proteomes" id="UP000294558">
    <property type="component" value="Unassembled WGS sequence"/>
</dbReference>
<evidence type="ECO:0000256" key="3">
    <source>
        <dbReference type="ARBA" id="ARBA00022448"/>
    </source>
</evidence>
<evidence type="ECO:0000256" key="2">
    <source>
        <dbReference type="ARBA" id="ARBA00007362"/>
    </source>
</evidence>
<keyword evidence="7 8" id="KW-0472">Membrane</keyword>
<feature type="transmembrane region" description="Helical" evidence="8">
    <location>
        <begin position="38"/>
        <end position="60"/>
    </location>
</feature>
<feature type="transmembrane region" description="Helical" evidence="8">
    <location>
        <begin position="103"/>
        <end position="120"/>
    </location>
</feature>
<keyword evidence="4" id="KW-1003">Cell membrane</keyword>
<evidence type="ECO:0000313" key="11">
    <source>
        <dbReference type="Proteomes" id="UP000294558"/>
    </source>
</evidence>
<feature type="transmembrane region" description="Helical" evidence="8">
    <location>
        <begin position="217"/>
        <end position="238"/>
    </location>
</feature>
<evidence type="ECO:0000256" key="8">
    <source>
        <dbReference type="SAM" id="Phobius"/>
    </source>
</evidence>
<reference evidence="10 11" key="1">
    <citation type="submission" date="2019-03" db="EMBL/GenBank/DDBJ databases">
        <title>Sequencing the genomes of 1000 actinobacteria strains.</title>
        <authorList>
            <person name="Klenk H.-P."/>
        </authorList>
    </citation>
    <scope>NUCLEOTIDE SEQUENCE [LARGE SCALE GENOMIC DNA]</scope>
    <source>
        <strain evidence="10 11">DSM 18936</strain>
    </source>
</reference>
<keyword evidence="6 8" id="KW-1133">Transmembrane helix</keyword>
<proteinExistence type="inferred from homology"/>
<dbReference type="InterPro" id="IPR037185">
    <property type="entry name" value="EmrE-like"/>
</dbReference>
<protein>
    <submittedName>
        <fullName evidence="10">Chloramphenicol-sensitive protein RarD</fullName>
    </submittedName>
</protein>
<dbReference type="Pfam" id="PF00892">
    <property type="entry name" value="EamA"/>
    <property type="match status" value="2"/>
</dbReference>
<evidence type="ECO:0000256" key="7">
    <source>
        <dbReference type="ARBA" id="ARBA00023136"/>
    </source>
</evidence>
<name>A0A4R7I1T9_9ACTN</name>
<keyword evidence="5 8" id="KW-0812">Transmembrane</keyword>
<comment type="caution">
    <text evidence="10">The sequence shown here is derived from an EMBL/GenBank/DDBJ whole genome shotgun (WGS) entry which is preliminary data.</text>
</comment>
<gene>
    <name evidence="10" type="ORF">BDK89_3081</name>
</gene>
<dbReference type="InterPro" id="IPR000620">
    <property type="entry name" value="EamA_dom"/>
</dbReference>
<accession>A0A4R7I1T9</accession>
<dbReference type="OrthoDB" id="369870at2"/>
<keyword evidence="11" id="KW-1185">Reference proteome</keyword>
<feature type="transmembrane region" description="Helical" evidence="8">
    <location>
        <begin position="178"/>
        <end position="197"/>
    </location>
</feature>
<evidence type="ECO:0000313" key="10">
    <source>
        <dbReference type="EMBL" id="TDT17471.1"/>
    </source>
</evidence>
<feature type="transmembrane region" description="Helical" evidence="8">
    <location>
        <begin position="7"/>
        <end position="26"/>
    </location>
</feature>
<feature type="transmembrane region" description="Helical" evidence="8">
    <location>
        <begin position="271"/>
        <end position="292"/>
    </location>
</feature>
<evidence type="ECO:0000256" key="1">
    <source>
        <dbReference type="ARBA" id="ARBA00004651"/>
    </source>
</evidence>
<feature type="domain" description="EamA" evidence="9">
    <location>
        <begin position="152"/>
        <end position="288"/>
    </location>
</feature>
<feature type="transmembrane region" description="Helical" evidence="8">
    <location>
        <begin position="150"/>
        <end position="166"/>
    </location>
</feature>
<sequence>MDQRERAGLQAAIAAFTTWGLLTVYWKQLGEFDPVELIAWRVASAALIMSVAVTVLRRWAPVLGAFRDAPTRLRLGAAGVLLTVNWTAYVWAVTNDRVLETALGYFLSPLGTMAIGVFVLGEQLTPFRWASIGFAATGVVVLTVSYGRVPWIALVIAGSWSTYGLIKRRVPLAPAESLTAEMLVLLGPALLTIVVASSGAGWPGAEAVWAQADGIDWLLVIGTGAITAFPLTLFAFAAQRVPFTLLGPANYLVPLINFLLGWVVYDESLPWVRAVGFGLVWFALGLVTVEMVRAHRRAVRLRREPATVA</sequence>
<evidence type="ECO:0000256" key="6">
    <source>
        <dbReference type="ARBA" id="ARBA00022989"/>
    </source>
</evidence>
<organism evidence="10 11">
    <name type="scientific">Ilumatobacter fluminis</name>
    <dbReference type="NCBI Taxonomy" id="467091"/>
    <lineage>
        <taxon>Bacteria</taxon>
        <taxon>Bacillati</taxon>
        <taxon>Actinomycetota</taxon>
        <taxon>Acidimicrobiia</taxon>
        <taxon>Acidimicrobiales</taxon>
        <taxon>Ilumatobacteraceae</taxon>
        <taxon>Ilumatobacter</taxon>
    </lineage>
</organism>
<dbReference type="Gene3D" id="1.10.3730.20">
    <property type="match status" value="1"/>
</dbReference>
<evidence type="ECO:0000256" key="4">
    <source>
        <dbReference type="ARBA" id="ARBA00022475"/>
    </source>
</evidence>
<dbReference type="AlphaFoldDB" id="A0A4R7I1T9"/>
<feature type="transmembrane region" description="Helical" evidence="8">
    <location>
        <begin position="72"/>
        <end position="91"/>
    </location>
</feature>
<feature type="transmembrane region" description="Helical" evidence="8">
    <location>
        <begin position="127"/>
        <end position="144"/>
    </location>
</feature>
<evidence type="ECO:0000259" key="9">
    <source>
        <dbReference type="Pfam" id="PF00892"/>
    </source>
</evidence>